<name>A0AAD5QD03_PARTN</name>
<comment type="caution">
    <text evidence="2">The sequence shown here is derived from an EMBL/GenBank/DDBJ whole genome shotgun (WGS) entry which is preliminary data.</text>
</comment>
<accession>A0AAD5QD03</accession>
<dbReference type="EMBL" id="JAHQIW010000307">
    <property type="protein sequence ID" value="KAJ1347383.1"/>
    <property type="molecule type" value="Genomic_DNA"/>
</dbReference>
<feature type="region of interest" description="Disordered" evidence="1">
    <location>
        <begin position="1"/>
        <end position="27"/>
    </location>
</feature>
<protein>
    <submittedName>
        <fullName evidence="2">Uncharacterized protein</fullName>
    </submittedName>
</protein>
<organism evidence="2 3">
    <name type="scientific">Parelaphostrongylus tenuis</name>
    <name type="common">Meningeal worm</name>
    <dbReference type="NCBI Taxonomy" id="148309"/>
    <lineage>
        <taxon>Eukaryota</taxon>
        <taxon>Metazoa</taxon>
        <taxon>Ecdysozoa</taxon>
        <taxon>Nematoda</taxon>
        <taxon>Chromadorea</taxon>
        <taxon>Rhabditida</taxon>
        <taxon>Rhabditina</taxon>
        <taxon>Rhabditomorpha</taxon>
        <taxon>Strongyloidea</taxon>
        <taxon>Metastrongylidae</taxon>
        <taxon>Parelaphostrongylus</taxon>
    </lineage>
</organism>
<proteinExistence type="predicted"/>
<keyword evidence="3" id="KW-1185">Reference proteome</keyword>
<evidence type="ECO:0000313" key="2">
    <source>
        <dbReference type="EMBL" id="KAJ1347383.1"/>
    </source>
</evidence>
<sequence length="117" mass="13858">MEENDMTLIPPCSTHHHNHQRQLREEETNGKCVGVRTAREDLPSIYQKNRYQVFATLATELDVAHTTVLTHLRQLNFVHKKPRQKSLLKGRRFESLDEVEEVCQEFFNSKSEELYFE</sequence>
<gene>
    <name evidence="2" type="ORF">KIN20_002421</name>
</gene>
<dbReference type="AlphaFoldDB" id="A0AAD5QD03"/>
<reference evidence="2" key="1">
    <citation type="submission" date="2021-06" db="EMBL/GenBank/DDBJ databases">
        <title>Parelaphostrongylus tenuis whole genome reference sequence.</title>
        <authorList>
            <person name="Garwood T.J."/>
            <person name="Larsen P.A."/>
            <person name="Fountain-Jones N.M."/>
            <person name="Garbe J.R."/>
            <person name="Macchietto M.G."/>
            <person name="Kania S.A."/>
            <person name="Gerhold R.W."/>
            <person name="Richards J.E."/>
            <person name="Wolf T.M."/>
        </authorList>
    </citation>
    <scope>NUCLEOTIDE SEQUENCE</scope>
    <source>
        <strain evidence="2">MNPRO001-30</strain>
        <tissue evidence="2">Meninges</tissue>
    </source>
</reference>
<evidence type="ECO:0000313" key="3">
    <source>
        <dbReference type="Proteomes" id="UP001196413"/>
    </source>
</evidence>
<evidence type="ECO:0000256" key="1">
    <source>
        <dbReference type="SAM" id="MobiDB-lite"/>
    </source>
</evidence>
<dbReference type="Proteomes" id="UP001196413">
    <property type="component" value="Unassembled WGS sequence"/>
</dbReference>